<evidence type="ECO:0000256" key="9">
    <source>
        <dbReference type="ARBA" id="ARBA00022553"/>
    </source>
</evidence>
<dbReference type="STRING" id="7918.ENSLOCP00000018684"/>
<dbReference type="EMBL" id="AHAT01017015">
    <property type="status" value="NOT_ANNOTATED_CDS"/>
    <property type="molecule type" value="Genomic_DNA"/>
</dbReference>
<keyword evidence="8" id="KW-0963">Cytoplasm</keyword>
<dbReference type="GO" id="GO:0007155">
    <property type="term" value="P:cell adhesion"/>
    <property type="evidence" value="ECO:0007669"/>
    <property type="project" value="UniProtKB-KW"/>
</dbReference>
<dbReference type="Pfam" id="PF22669">
    <property type="entry name" value="Exo_endo_phos2"/>
    <property type="match status" value="1"/>
</dbReference>
<dbReference type="GO" id="GO:0004445">
    <property type="term" value="F:inositol-polyphosphate 5-phosphatase activity"/>
    <property type="evidence" value="ECO:0000318"/>
    <property type="project" value="GO_Central"/>
</dbReference>
<dbReference type="InterPro" id="IPR057509">
    <property type="entry name" value="C2_SHIP1-2_2nd"/>
</dbReference>
<dbReference type="AlphaFoldDB" id="W5NDH5"/>
<feature type="region of interest" description="Disordered" evidence="18">
    <location>
        <begin position="996"/>
        <end position="1074"/>
    </location>
</feature>
<dbReference type="CDD" id="cd10343">
    <property type="entry name" value="SH2_SHIP"/>
    <property type="match status" value="1"/>
</dbReference>
<evidence type="ECO:0000256" key="4">
    <source>
        <dbReference type="ARBA" id="ARBA00004486"/>
    </source>
</evidence>
<evidence type="ECO:0000256" key="6">
    <source>
        <dbReference type="ARBA" id="ARBA00008734"/>
    </source>
</evidence>
<dbReference type="SMART" id="SM00252">
    <property type="entry name" value="SH2"/>
    <property type="match status" value="1"/>
</dbReference>
<keyword evidence="11" id="KW-0391">Immunity</keyword>
<evidence type="ECO:0000256" key="15">
    <source>
        <dbReference type="ARBA" id="ARBA00023212"/>
    </source>
</evidence>
<dbReference type="GO" id="GO:0002376">
    <property type="term" value="P:immune system process"/>
    <property type="evidence" value="ECO:0007669"/>
    <property type="project" value="UniProtKB-KW"/>
</dbReference>
<evidence type="ECO:0000256" key="11">
    <source>
        <dbReference type="ARBA" id="ARBA00022859"/>
    </source>
</evidence>
<dbReference type="KEGG" id="loc:102682643"/>
<dbReference type="GeneID" id="102682643"/>
<keyword evidence="15" id="KW-0206">Cytoskeleton</keyword>
<feature type="domain" description="SAM" evidence="20">
    <location>
        <begin position="1163"/>
        <end position="1226"/>
    </location>
</feature>
<evidence type="ECO:0000256" key="18">
    <source>
        <dbReference type="SAM" id="MobiDB-lite"/>
    </source>
</evidence>
<reference evidence="22" key="1">
    <citation type="submission" date="2011-12" db="EMBL/GenBank/DDBJ databases">
        <title>The Draft Genome of Lepisosteus oculatus.</title>
        <authorList>
            <consortium name="The Broad Institute Genome Assembly &amp; Analysis Group"/>
            <consortium name="Computational R&amp;D Group"/>
            <consortium name="and Sequencing Platform"/>
            <person name="Di Palma F."/>
            <person name="Alfoldi J."/>
            <person name="Johnson J."/>
            <person name="Berlin A."/>
            <person name="Gnerre S."/>
            <person name="Jaffe D."/>
            <person name="MacCallum I."/>
            <person name="Young S."/>
            <person name="Walker B.J."/>
            <person name="Lander E.S."/>
            <person name="Lindblad-Toh K."/>
        </authorList>
    </citation>
    <scope>NUCLEOTIDE SEQUENCE [LARGE SCALE GENOMIC DNA]</scope>
</reference>
<evidence type="ECO:0000259" key="19">
    <source>
        <dbReference type="PROSITE" id="PS50001"/>
    </source>
</evidence>
<dbReference type="Bgee" id="ENSLOCG00000015182">
    <property type="expression patterns" value="Expressed in zone of skin and 12 other cell types or tissues"/>
</dbReference>
<dbReference type="Gene3D" id="1.10.150.50">
    <property type="entry name" value="Transcription Factor, Ets-1"/>
    <property type="match status" value="1"/>
</dbReference>
<reference evidence="21" key="2">
    <citation type="submission" date="2025-08" db="UniProtKB">
        <authorList>
            <consortium name="Ensembl"/>
        </authorList>
    </citation>
    <scope>IDENTIFICATION</scope>
</reference>
<sequence length="1226" mass="136364">MAMAAWYHRDISRVQAEDLLARAGRDGSFLVRDSESVPGAYALCLLFQRHVHTYRILPDEEGLLAVQTSQGVQANCFRTLADLVLGYQQPHKGLVTPLRYPVLREAESGNEGSDGEDEKPGVVRSQSPAQATASSAATASCPSLPGPHLLFLQRLQDSCTGSVSRDVIGPLSEYLRNEMLLDLDGLRKGGSSLLFFNRTLSSACQGLHSEIDLTLSSLETLAKVFDHPSCPLTSSRSQGTGKGGDLDLDSLICKISALCSLLSSLEKKVLKALQEAVSNHNLASQAAPPPEPAPPTAVHTFQVKVVHCGRQALLVDVDAGLLVFDKKPGVGCEERVPHDKILQLVKLQSAPTRLRMVLAGHRTSQREIVFESARKREAFCQLLQLMKMRHSPQSEPDVISVFVGTWNMGGSPPPSPLLSWVSCSGLGRVPDESTAALPHDVYAIGTQENPQGEREWAEQLKATLKTLTHIDYKMVALQSLWNIRLAVFVKPEHENRISHVSTAGVKTGLGNTLGNKGAVGVSFHFNGTSFGFVNCHLTSGSEKTLRRNQNLQDILRLLSLGDRQLSYFDISLRFTHLFWFGDLNYRLDLDVQEILRHVAKREFEELLCADQLTRERHKRKAFLHFNEEEIAFPPTYRYERGSRDCYLWQKYKSTGVRINVPSWCDRVLWKSYPETHIKCTSYGCTDDVITSDHSPVFATFQVGVTSQFVSKKDLGSSTEQAWIELEGIEAIVKTSSKAKFFIEFHSYCLEDLHRSSENDTQSCEVSGFLKLGWSSKQLPKLIPLLSDMEYLQDQHLLLSVKSCDGFESYGECCIALRSLIGSTAEQFETFLTHRGEEMGSIRGRVRVHVPKDRLRTRERIYEWFCFEKDEKGEVRGRLSPPKTHTPSLRSEPASSGGAPSSYTNPAYFIFEGLPALRKVEEDQLLSEREPQAVWCRNSVLQLPRVSVGASLDGKAPRRSNFAEIEIPGCLPYYKPPREHQPQTPSSYQLFPAKDKPALASPAKPTPNPNTHVYKDHSLYEGYGGNDSPLSHEQRKHSYTSHAMWTKGQPALPGDSTDQSRLHRGPASSAHRPPSIYSLVPPTQSRSPALAPWIAGLQTRPSGDHSLTALQIAKSLSEVDFQPTGSEYSVPRSQGMNPNYNIPRSSRSGKHGCFWEKEAVEARGAPETLRELLSALGLQRYLLGLSLNGWDDLEALSGITDEDLHAAGVINRSHRRRILENLPKIWD</sequence>
<proteinExistence type="inferred from homology"/>
<dbReference type="GO" id="GO:0005856">
    <property type="term" value="C:cytoskeleton"/>
    <property type="evidence" value="ECO:0007669"/>
    <property type="project" value="UniProtKB-SubCell"/>
</dbReference>
<evidence type="ECO:0000313" key="22">
    <source>
        <dbReference type="Proteomes" id="UP000018468"/>
    </source>
</evidence>
<evidence type="ECO:0000256" key="5">
    <source>
        <dbReference type="ARBA" id="ARBA00004510"/>
    </source>
</evidence>
<dbReference type="SUPFAM" id="SSF47769">
    <property type="entry name" value="SAM/Pointed domain"/>
    <property type="match status" value="1"/>
</dbReference>
<dbReference type="EC" id="3.1.3.86" evidence="7"/>
<dbReference type="Pfam" id="PF00017">
    <property type="entry name" value="SH2"/>
    <property type="match status" value="1"/>
</dbReference>
<dbReference type="PRINTS" id="PR00401">
    <property type="entry name" value="SH2DOMAIN"/>
</dbReference>
<keyword evidence="16" id="KW-0966">Cell projection</keyword>
<dbReference type="InterPro" id="IPR013761">
    <property type="entry name" value="SAM/pointed_sf"/>
</dbReference>
<dbReference type="Ensembl" id="ENSLOCT00000018716.1">
    <property type="protein sequence ID" value="ENSLOCP00000018684.1"/>
    <property type="gene ID" value="ENSLOCG00000015182.1"/>
</dbReference>
<dbReference type="GO" id="GO:0034485">
    <property type="term" value="F:phosphatidylinositol-3,4,5-trisphosphate 5-phosphatase activity"/>
    <property type="evidence" value="ECO:0007669"/>
    <property type="project" value="UniProtKB-EC"/>
</dbReference>
<evidence type="ECO:0000256" key="14">
    <source>
        <dbReference type="ARBA" id="ARBA00023136"/>
    </source>
</evidence>
<keyword evidence="12" id="KW-0130">Cell adhesion</keyword>
<dbReference type="InParanoid" id="W5NDH5"/>
<dbReference type="GO" id="GO:0030175">
    <property type="term" value="C:filopodium"/>
    <property type="evidence" value="ECO:0007669"/>
    <property type="project" value="UniProtKB-SubCell"/>
</dbReference>
<dbReference type="PROSITE" id="PS50105">
    <property type="entry name" value="SAM_DOMAIN"/>
    <property type="match status" value="1"/>
</dbReference>
<dbReference type="GO" id="GO:0005829">
    <property type="term" value="C:cytosol"/>
    <property type="evidence" value="ECO:0000318"/>
    <property type="project" value="GO_Central"/>
</dbReference>
<evidence type="ECO:0000313" key="21">
    <source>
        <dbReference type="Ensembl" id="ENSLOCP00000018684.1"/>
    </source>
</evidence>
<evidence type="ECO:0000256" key="17">
    <source>
        <dbReference type="PROSITE-ProRule" id="PRU00191"/>
    </source>
</evidence>
<evidence type="ECO:0000256" key="2">
    <source>
        <dbReference type="ARBA" id="ARBA00004245"/>
    </source>
</evidence>
<dbReference type="Pfam" id="PF24147">
    <property type="entry name" value="C2_SHIP1-2_2nd"/>
    <property type="match status" value="1"/>
</dbReference>
<evidence type="ECO:0000256" key="16">
    <source>
        <dbReference type="ARBA" id="ARBA00023273"/>
    </source>
</evidence>
<reference evidence="21" key="3">
    <citation type="submission" date="2025-09" db="UniProtKB">
        <authorList>
            <consortium name="Ensembl"/>
        </authorList>
    </citation>
    <scope>IDENTIFICATION</scope>
</reference>
<feature type="region of interest" description="Disordered" evidence="18">
    <location>
        <begin position="107"/>
        <end position="129"/>
    </location>
</feature>
<evidence type="ECO:0000256" key="12">
    <source>
        <dbReference type="ARBA" id="ARBA00022889"/>
    </source>
</evidence>
<dbReference type="Proteomes" id="UP000018468">
    <property type="component" value="Linkage group LG7"/>
</dbReference>
<dbReference type="OMA" id="REKTYEW"/>
<dbReference type="GO" id="GO:0016607">
    <property type="term" value="C:nuclear speck"/>
    <property type="evidence" value="ECO:0007669"/>
    <property type="project" value="UniProtKB-SubCell"/>
</dbReference>
<keyword evidence="22" id="KW-1185">Reference proteome</keyword>
<evidence type="ECO:0000256" key="1">
    <source>
        <dbReference type="ARBA" id="ARBA00004170"/>
    </source>
</evidence>
<dbReference type="GO" id="GO:0046856">
    <property type="term" value="P:phosphatidylinositol dephosphorylation"/>
    <property type="evidence" value="ECO:0007669"/>
    <property type="project" value="InterPro"/>
</dbReference>
<evidence type="ECO:0000256" key="10">
    <source>
        <dbReference type="ARBA" id="ARBA00022801"/>
    </source>
</evidence>
<organism evidence="21 22">
    <name type="scientific">Lepisosteus oculatus</name>
    <name type="common">Spotted gar</name>
    <dbReference type="NCBI Taxonomy" id="7918"/>
    <lineage>
        <taxon>Eukaryota</taxon>
        <taxon>Metazoa</taxon>
        <taxon>Chordata</taxon>
        <taxon>Craniata</taxon>
        <taxon>Vertebrata</taxon>
        <taxon>Euteleostomi</taxon>
        <taxon>Actinopterygii</taxon>
        <taxon>Neopterygii</taxon>
        <taxon>Holostei</taxon>
        <taxon>Semionotiformes</taxon>
        <taxon>Lepisosteidae</taxon>
        <taxon>Lepisosteus</taxon>
    </lineage>
</organism>
<dbReference type="GO" id="GO:0043569">
    <property type="term" value="P:negative regulation of insulin-like growth factor receptor signaling pathway"/>
    <property type="evidence" value="ECO:0000318"/>
    <property type="project" value="GO_Central"/>
</dbReference>
<accession>W5NDH5</accession>
<keyword evidence="10" id="KW-0378">Hydrolase</keyword>
<evidence type="ECO:0000256" key="8">
    <source>
        <dbReference type="ARBA" id="ARBA00022490"/>
    </source>
</evidence>
<evidence type="ECO:0000259" key="20">
    <source>
        <dbReference type="PROSITE" id="PS50105"/>
    </source>
</evidence>
<comment type="similarity">
    <text evidence="6">Belongs to the inositol 1,4,5-trisphosphate 5-phosphatase family.</text>
</comment>
<dbReference type="GeneTree" id="ENSGT00940000166245"/>
<dbReference type="HOGENOM" id="CLU_007493_1_0_1"/>
<dbReference type="PROSITE" id="PS50001">
    <property type="entry name" value="SH2"/>
    <property type="match status" value="1"/>
</dbReference>
<evidence type="ECO:0000256" key="13">
    <source>
        <dbReference type="ARBA" id="ARBA00022999"/>
    </source>
</evidence>
<keyword evidence="13 17" id="KW-0727">SH2 domain</keyword>
<dbReference type="FunFam" id="3.60.10.10:FF:000005">
    <property type="entry name" value="phosphatidylinositol 3,4,5-trisphosphate 5-phosphatase 1"/>
    <property type="match status" value="1"/>
</dbReference>
<dbReference type="CTD" id="368433"/>
<dbReference type="Gene3D" id="3.30.505.10">
    <property type="entry name" value="SH2 domain"/>
    <property type="match status" value="1"/>
</dbReference>
<comment type="subcellular location">
    <subcellularLocation>
        <location evidence="4">Cell projection</location>
        <location evidence="4">Filopodium</location>
    </subcellularLocation>
    <subcellularLocation>
        <location evidence="5">Cell projection</location>
        <location evidence="5">Lamellipodium</location>
    </subcellularLocation>
    <subcellularLocation>
        <location evidence="2">Cytoplasm</location>
        <location evidence="2">Cytoskeleton</location>
    </subcellularLocation>
    <subcellularLocation>
        <location evidence="1">Membrane</location>
        <topology evidence="1">Peripheral membrane protein</topology>
    </subcellularLocation>
    <subcellularLocation>
        <location evidence="3">Nucleus speckle</location>
    </subcellularLocation>
</comment>
<dbReference type="Gene3D" id="3.60.10.10">
    <property type="entry name" value="Endonuclease/exonuclease/phosphatase"/>
    <property type="match status" value="1"/>
</dbReference>
<dbReference type="InterPro" id="IPR036860">
    <property type="entry name" value="SH2_dom_sf"/>
</dbReference>
<dbReference type="SMART" id="SM00128">
    <property type="entry name" value="IPPc"/>
    <property type="match status" value="1"/>
</dbReference>
<dbReference type="PANTHER" id="PTHR46051:SF8">
    <property type="entry name" value="PHOSPHATIDYLINOSITOL 3,4,5-TRISPHOSPHATE 5-PHOSPHATASE 2B"/>
    <property type="match status" value="1"/>
</dbReference>
<evidence type="ECO:0000256" key="3">
    <source>
        <dbReference type="ARBA" id="ARBA00004324"/>
    </source>
</evidence>
<dbReference type="GO" id="GO:0030027">
    <property type="term" value="C:lamellipodium"/>
    <property type="evidence" value="ECO:0007669"/>
    <property type="project" value="UniProtKB-SubCell"/>
</dbReference>
<dbReference type="Pfam" id="PF00536">
    <property type="entry name" value="SAM_1"/>
    <property type="match status" value="1"/>
</dbReference>
<dbReference type="GO" id="GO:0016020">
    <property type="term" value="C:membrane"/>
    <property type="evidence" value="ECO:0007669"/>
    <property type="project" value="UniProtKB-SubCell"/>
</dbReference>
<dbReference type="eggNOG" id="KOG0565">
    <property type="taxonomic scope" value="Eukaryota"/>
</dbReference>
<dbReference type="OrthoDB" id="7862313at2759"/>
<dbReference type="SUPFAM" id="SSF55550">
    <property type="entry name" value="SH2 domain"/>
    <property type="match status" value="1"/>
</dbReference>
<dbReference type="SUPFAM" id="SSF56219">
    <property type="entry name" value="DNase I-like"/>
    <property type="match status" value="1"/>
</dbReference>
<dbReference type="Pfam" id="PF24150">
    <property type="entry name" value="C2_SHIP1-2_first"/>
    <property type="match status" value="1"/>
</dbReference>
<name>W5NDH5_LEPOC</name>
<evidence type="ECO:0000256" key="7">
    <source>
        <dbReference type="ARBA" id="ARBA00012981"/>
    </source>
</evidence>
<dbReference type="InterPro" id="IPR057510">
    <property type="entry name" value="C2_SHIP1-2_first"/>
</dbReference>
<dbReference type="GO" id="GO:0050776">
    <property type="term" value="P:regulation of immune response"/>
    <property type="evidence" value="ECO:0000318"/>
    <property type="project" value="GO_Central"/>
</dbReference>
<keyword evidence="14" id="KW-0472">Membrane</keyword>
<dbReference type="PANTHER" id="PTHR46051">
    <property type="entry name" value="SH2 DOMAIN-CONTAINING PROTEIN"/>
    <property type="match status" value="1"/>
</dbReference>
<feature type="region of interest" description="Disordered" evidence="18">
    <location>
        <begin position="874"/>
        <end position="900"/>
    </location>
</feature>
<dbReference type="InterPro" id="IPR000300">
    <property type="entry name" value="IPPc"/>
</dbReference>
<dbReference type="InterPro" id="IPR000980">
    <property type="entry name" value="SH2"/>
</dbReference>
<feature type="domain" description="SH2" evidence="19">
    <location>
        <begin position="6"/>
        <end position="102"/>
    </location>
</feature>
<keyword evidence="9" id="KW-0597">Phosphoprotein</keyword>
<dbReference type="InterPro" id="IPR036691">
    <property type="entry name" value="Endo/exonu/phosph_ase_sf"/>
</dbReference>
<dbReference type="InterPro" id="IPR001660">
    <property type="entry name" value="SAM"/>
</dbReference>
<protein>
    <recommendedName>
        <fullName evidence="7">phosphatidylinositol-3,4,5-trisphosphate 5-phosphatase</fullName>
        <ecNumber evidence="7">3.1.3.86</ecNumber>
    </recommendedName>
</protein>